<evidence type="ECO:0000313" key="3">
    <source>
        <dbReference type="Proteomes" id="UP001221898"/>
    </source>
</evidence>
<organism evidence="2 3">
    <name type="scientific">Aldrovandia affinis</name>
    <dbReference type="NCBI Taxonomy" id="143900"/>
    <lineage>
        <taxon>Eukaryota</taxon>
        <taxon>Metazoa</taxon>
        <taxon>Chordata</taxon>
        <taxon>Craniata</taxon>
        <taxon>Vertebrata</taxon>
        <taxon>Euteleostomi</taxon>
        <taxon>Actinopterygii</taxon>
        <taxon>Neopterygii</taxon>
        <taxon>Teleostei</taxon>
        <taxon>Notacanthiformes</taxon>
        <taxon>Halosauridae</taxon>
        <taxon>Aldrovandia</taxon>
    </lineage>
</organism>
<evidence type="ECO:0000313" key="2">
    <source>
        <dbReference type="EMBL" id="KAJ8383592.1"/>
    </source>
</evidence>
<comment type="caution">
    <text evidence="2">The sequence shown here is derived from an EMBL/GenBank/DDBJ whole genome shotgun (WGS) entry which is preliminary data.</text>
</comment>
<proteinExistence type="predicted"/>
<dbReference type="Proteomes" id="UP001221898">
    <property type="component" value="Unassembled WGS sequence"/>
</dbReference>
<gene>
    <name evidence="2" type="ORF">AAFF_G00216650</name>
</gene>
<dbReference type="EMBL" id="JAINUG010000289">
    <property type="protein sequence ID" value="KAJ8383592.1"/>
    <property type="molecule type" value="Genomic_DNA"/>
</dbReference>
<feature type="region of interest" description="Disordered" evidence="1">
    <location>
        <begin position="119"/>
        <end position="147"/>
    </location>
</feature>
<sequence>MKYVAQGLQPFSLVEQEPFKVFVKDLLPNAKMMTRVTLRSMIDDASKEMKNSVTEGMPRKQHPVRHTRKCTIQHLASVMHFGRNVEDPHLQPKLLKMCAPSSCCAECYQVELLVPGSGKTAEDHQRQGRGGHQSHLHRLEGSNVQSS</sequence>
<feature type="compositionally biased region" description="Basic residues" evidence="1">
    <location>
        <begin position="127"/>
        <end position="136"/>
    </location>
</feature>
<protein>
    <submittedName>
        <fullName evidence="2">Uncharacterized protein</fullName>
    </submittedName>
</protein>
<dbReference type="AlphaFoldDB" id="A0AAD7W4M5"/>
<keyword evidence="3" id="KW-1185">Reference proteome</keyword>
<name>A0AAD7W4M5_9TELE</name>
<reference evidence="2" key="1">
    <citation type="journal article" date="2023" name="Science">
        <title>Genome structures resolve the early diversification of teleost fishes.</title>
        <authorList>
            <person name="Parey E."/>
            <person name="Louis A."/>
            <person name="Montfort J."/>
            <person name="Bouchez O."/>
            <person name="Roques C."/>
            <person name="Iampietro C."/>
            <person name="Lluch J."/>
            <person name="Castinel A."/>
            <person name="Donnadieu C."/>
            <person name="Desvignes T."/>
            <person name="Floi Bucao C."/>
            <person name="Jouanno E."/>
            <person name="Wen M."/>
            <person name="Mejri S."/>
            <person name="Dirks R."/>
            <person name="Jansen H."/>
            <person name="Henkel C."/>
            <person name="Chen W.J."/>
            <person name="Zahm M."/>
            <person name="Cabau C."/>
            <person name="Klopp C."/>
            <person name="Thompson A.W."/>
            <person name="Robinson-Rechavi M."/>
            <person name="Braasch I."/>
            <person name="Lecointre G."/>
            <person name="Bobe J."/>
            <person name="Postlethwait J.H."/>
            <person name="Berthelot C."/>
            <person name="Roest Crollius H."/>
            <person name="Guiguen Y."/>
        </authorList>
    </citation>
    <scope>NUCLEOTIDE SEQUENCE</scope>
    <source>
        <strain evidence="2">NC1722</strain>
    </source>
</reference>
<evidence type="ECO:0000256" key="1">
    <source>
        <dbReference type="SAM" id="MobiDB-lite"/>
    </source>
</evidence>
<accession>A0AAD7W4M5</accession>